<proteinExistence type="inferred from homology"/>
<dbReference type="PROSITE" id="PS52034">
    <property type="entry name" value="PEPTIDASE_M32"/>
    <property type="match status" value="1"/>
</dbReference>
<dbReference type="AlphaFoldDB" id="A0A220U505"/>
<feature type="binding site" evidence="9">
    <location>
        <position position="265"/>
    </location>
    <ligand>
        <name>Zn(2+)</name>
        <dbReference type="ChEBI" id="CHEBI:29105"/>
        <note>catalytic</note>
    </ligand>
</feature>
<evidence type="ECO:0000256" key="8">
    <source>
        <dbReference type="PIRNR" id="PIRNR006615"/>
    </source>
</evidence>
<dbReference type="OrthoDB" id="9772308at2"/>
<dbReference type="SUPFAM" id="SSF55486">
    <property type="entry name" value="Metalloproteases ('zincins'), catalytic domain"/>
    <property type="match status" value="1"/>
</dbReference>
<evidence type="ECO:0000256" key="4">
    <source>
        <dbReference type="ARBA" id="ARBA00022801"/>
    </source>
</evidence>
<feature type="active site" description="Proton donor/acceptor" evidence="10">
    <location>
        <position position="266"/>
    </location>
</feature>
<evidence type="ECO:0000256" key="6">
    <source>
        <dbReference type="ARBA" id="ARBA00052755"/>
    </source>
</evidence>
<dbReference type="FunFam" id="1.10.1370.30:FF:000003">
    <property type="entry name" value="Thermostable carboxypeptidase 1"/>
    <property type="match status" value="1"/>
</dbReference>
<dbReference type="EC" id="3.4.17.19" evidence="8"/>
<dbReference type="RefSeq" id="WP_089062633.1">
    <property type="nucleotide sequence ID" value="NZ_CP022315.1"/>
</dbReference>
<evidence type="ECO:0000256" key="9">
    <source>
        <dbReference type="PIRSR" id="PIRSR006615-1"/>
    </source>
</evidence>
<keyword evidence="5 8" id="KW-0482">Metalloprotease</keyword>
<gene>
    <name evidence="11" type="ORF">CFK37_15020</name>
</gene>
<keyword evidence="9" id="KW-0862">Zinc</keyword>
<dbReference type="PRINTS" id="PR00998">
    <property type="entry name" value="CRBOXYPTASET"/>
</dbReference>
<dbReference type="Proteomes" id="UP000198312">
    <property type="component" value="Chromosome"/>
</dbReference>
<dbReference type="GO" id="GO:0004181">
    <property type="term" value="F:metallocarboxypeptidase activity"/>
    <property type="evidence" value="ECO:0007669"/>
    <property type="project" value="UniProtKB-UniRule"/>
</dbReference>
<dbReference type="EMBL" id="CP022315">
    <property type="protein sequence ID" value="ASK63374.1"/>
    <property type="molecule type" value="Genomic_DNA"/>
</dbReference>
<feature type="binding site" evidence="9">
    <location>
        <position position="269"/>
    </location>
    <ligand>
        <name>Zn(2+)</name>
        <dbReference type="ChEBI" id="CHEBI:29105"/>
        <note>catalytic</note>
    </ligand>
</feature>
<evidence type="ECO:0000313" key="12">
    <source>
        <dbReference type="Proteomes" id="UP000198312"/>
    </source>
</evidence>
<keyword evidence="3 8" id="KW-0479">Metal-binding</keyword>
<dbReference type="CDD" id="cd06460">
    <property type="entry name" value="M32_Taq"/>
    <property type="match status" value="1"/>
</dbReference>
<keyword evidence="2 8" id="KW-0645">Protease</keyword>
<protein>
    <recommendedName>
        <fullName evidence="8">Metal-dependent carboxypeptidase</fullName>
        <ecNumber evidence="8">3.4.17.19</ecNumber>
    </recommendedName>
</protein>
<keyword evidence="4 8" id="KW-0378">Hydrolase</keyword>
<keyword evidence="1 8" id="KW-0121">Carboxypeptidase</keyword>
<sequence length="500" mass="58293">MLNSIVEAEKNFRDLLKEQNAYKESIMLTAWDMRTKIPRKSVEQRSEVVGFLSEKLHQLETSEKMRYFIDVLKEHSTDETIRKTVEECKEKYERNRKIPADEYKEYVMLQSKSESIWQEAREKNDFSMFQPYLEKLVDFNQKFANYWGYDDHIYDALLDNFEPGITVNKLDQVFPDLRKSLTELLDRISLSAVKPDPSVLEGHFPKQDQEAFSLAILKKMGYDFASGRLDETVHPFAIALNQNDVRVTTRYDESDFRSAVFGTIHEGGHALYEQNISEKLANTPLSDGTSMGIHESQSLFWENFVGRTESFWNSHYDLFKSYAPKGFAKVPLERFYRAVNEVKPSFIRIEADELTYPLHIMIRYELEKGLISGDIKVGDLPGLWNEKMQEYLGITPPTNSEGVLQDIHWAGGDFGYFPSYALGYMYAAQFNHTLKKEINVDQQIASGDFAPIREWLSKNIHQYGKMKKPLEIVKDVTNEDLNPQYLVNYLTEKYTRIYEL</sequence>
<organism evidence="11 12">
    <name type="scientific">Virgibacillus phasianinus</name>
    <dbReference type="NCBI Taxonomy" id="2017483"/>
    <lineage>
        <taxon>Bacteria</taxon>
        <taxon>Bacillati</taxon>
        <taxon>Bacillota</taxon>
        <taxon>Bacilli</taxon>
        <taxon>Bacillales</taxon>
        <taxon>Bacillaceae</taxon>
        <taxon>Virgibacillus</taxon>
    </lineage>
</organism>
<dbReference type="KEGG" id="vil:CFK37_15020"/>
<feature type="binding site" evidence="9">
    <location>
        <position position="295"/>
    </location>
    <ligand>
        <name>Zn(2+)</name>
        <dbReference type="ChEBI" id="CHEBI:29105"/>
        <note>catalytic</note>
    </ligand>
</feature>
<comment type="catalytic activity">
    <reaction evidence="6 8">
        <text>Release of a C-terminal amino acid with broad specificity, except for -Pro.</text>
        <dbReference type="EC" id="3.4.17.19"/>
    </reaction>
</comment>
<comment type="similarity">
    <text evidence="7 8">Belongs to the peptidase M32 family.</text>
</comment>
<keyword evidence="12" id="KW-1185">Reference proteome</keyword>
<name>A0A220U505_9BACI</name>
<evidence type="ECO:0000256" key="3">
    <source>
        <dbReference type="ARBA" id="ARBA00022723"/>
    </source>
</evidence>
<comment type="cofactor">
    <cofactor evidence="9">
        <name>Zn(2+)</name>
        <dbReference type="ChEBI" id="CHEBI:29105"/>
    </cofactor>
    <text evidence="9">Binds 1 zinc ion per subunit.</text>
</comment>
<dbReference type="InterPro" id="IPR001333">
    <property type="entry name" value="Peptidase_M32_Taq"/>
</dbReference>
<accession>A0A220U505</accession>
<dbReference type="PIRSF" id="PIRSF006615">
    <property type="entry name" value="Zn_crbxpep_Taq"/>
    <property type="match status" value="1"/>
</dbReference>
<dbReference type="PANTHER" id="PTHR34217">
    <property type="entry name" value="METAL-DEPENDENT CARBOXYPEPTIDASE"/>
    <property type="match status" value="1"/>
</dbReference>
<dbReference type="GO" id="GO:0006508">
    <property type="term" value="P:proteolysis"/>
    <property type="evidence" value="ECO:0007669"/>
    <property type="project" value="UniProtKB-UniRule"/>
</dbReference>
<comment type="function">
    <text evidence="8">Broad specificity carboxypetidase that releases amino acids sequentially from the C-terminus, including neutral, aromatic, polar and basic residues.</text>
</comment>
<evidence type="ECO:0000256" key="2">
    <source>
        <dbReference type="ARBA" id="ARBA00022670"/>
    </source>
</evidence>
<evidence type="ECO:0000256" key="5">
    <source>
        <dbReference type="ARBA" id="ARBA00023049"/>
    </source>
</evidence>
<evidence type="ECO:0000256" key="10">
    <source>
        <dbReference type="PIRSR" id="PIRSR006615-2"/>
    </source>
</evidence>
<evidence type="ECO:0000256" key="1">
    <source>
        <dbReference type="ARBA" id="ARBA00022645"/>
    </source>
</evidence>
<evidence type="ECO:0000256" key="7">
    <source>
        <dbReference type="ARBA" id="ARBA00061580"/>
    </source>
</evidence>
<evidence type="ECO:0000313" key="11">
    <source>
        <dbReference type="EMBL" id="ASK63374.1"/>
    </source>
</evidence>
<dbReference type="PANTHER" id="PTHR34217:SF1">
    <property type="entry name" value="CARBOXYPEPTIDASE 1"/>
    <property type="match status" value="1"/>
</dbReference>
<dbReference type="GO" id="GO:0008270">
    <property type="term" value="F:zinc ion binding"/>
    <property type="evidence" value="ECO:0007669"/>
    <property type="project" value="UniProtKB-ARBA"/>
</dbReference>
<reference evidence="11 12" key="1">
    <citation type="submission" date="2017-07" db="EMBL/GenBank/DDBJ databases">
        <title>Virgibacillus sp. LM2416.</title>
        <authorList>
            <person name="Tak E.J."/>
            <person name="Bae J.-W."/>
        </authorList>
    </citation>
    <scope>NUCLEOTIDE SEQUENCE [LARGE SCALE GENOMIC DNA]</scope>
    <source>
        <strain evidence="11 12">LM2416</strain>
    </source>
</reference>
<dbReference type="Pfam" id="PF02074">
    <property type="entry name" value="Peptidase_M32"/>
    <property type="match status" value="1"/>
</dbReference>
<dbReference type="Gene3D" id="1.10.1370.30">
    <property type="match status" value="1"/>
</dbReference>